<reference evidence="11" key="1">
    <citation type="submission" date="2022-07" db="EMBL/GenBank/DDBJ databases">
        <title>Complete genome of Mycoplasma equigenitalium type strain T37.</title>
        <authorList>
            <person name="Spergser J."/>
        </authorList>
    </citation>
    <scope>NUCLEOTIDE SEQUENCE</scope>
    <source>
        <strain evidence="11">T37</strain>
    </source>
</reference>
<keyword evidence="8 11" id="KW-0808">Transferase</keyword>
<accession>A0ABY5J1S1</accession>
<dbReference type="SUPFAM" id="SSF52540">
    <property type="entry name" value="P-loop containing nucleoside triphosphate hydrolases"/>
    <property type="match status" value="1"/>
</dbReference>
<dbReference type="PANTHER" id="PTHR11669">
    <property type="entry name" value="REPLICATION FACTOR C / DNA POLYMERASE III GAMMA-TAU SUBUNIT"/>
    <property type="match status" value="1"/>
</dbReference>
<feature type="region of interest" description="Disordered" evidence="9">
    <location>
        <begin position="444"/>
        <end position="472"/>
    </location>
</feature>
<dbReference type="EC" id="2.7.7.7" evidence="8"/>
<dbReference type="SMART" id="SM00382">
    <property type="entry name" value="AAA"/>
    <property type="match status" value="1"/>
</dbReference>
<keyword evidence="5 8" id="KW-0067">ATP-binding</keyword>
<evidence type="ECO:0000256" key="7">
    <source>
        <dbReference type="ARBA" id="ARBA00049244"/>
    </source>
</evidence>
<dbReference type="InterPro" id="IPR003593">
    <property type="entry name" value="AAA+_ATPase"/>
</dbReference>
<keyword evidence="3 8" id="KW-0547">Nucleotide-binding</keyword>
<feature type="domain" description="AAA+ ATPase" evidence="10">
    <location>
        <begin position="48"/>
        <end position="197"/>
    </location>
</feature>
<keyword evidence="6 8" id="KW-0239">DNA-directed DNA polymerase</keyword>
<dbReference type="InterPro" id="IPR008921">
    <property type="entry name" value="DNA_pol3_clamp-load_cplx_C"/>
</dbReference>
<proteinExistence type="inferred from homology"/>
<keyword evidence="2" id="KW-0479">Metal-binding</keyword>
<comment type="subunit">
    <text evidence="8">DNA polymerase III contains a core (composed of alpha, epsilon and theta chains) that associates with a tau subunit. This core dimerizes to form the POLIII' complex. PolIII' associates with the gamma complex (composed of gamma, delta, delta', psi and chi chains) and with the beta chain to form the complete DNA polymerase III complex.</text>
</comment>
<dbReference type="GO" id="GO:0003887">
    <property type="term" value="F:DNA-directed DNA polymerase activity"/>
    <property type="evidence" value="ECO:0007669"/>
    <property type="project" value="UniProtKB-EC"/>
</dbReference>
<dbReference type="InterPro" id="IPR001270">
    <property type="entry name" value="ClpA/B"/>
</dbReference>
<keyword evidence="12" id="KW-1185">Reference proteome</keyword>
<protein>
    <recommendedName>
        <fullName evidence="8">DNA polymerase III subunit gamma/tau</fullName>
        <ecNumber evidence="8">2.7.7.7</ecNumber>
    </recommendedName>
</protein>
<dbReference type="InterPro" id="IPR012763">
    <property type="entry name" value="DNA_pol_III_sug/sutau_N"/>
</dbReference>
<comment type="catalytic activity">
    <reaction evidence="7 8">
        <text>DNA(n) + a 2'-deoxyribonucleoside 5'-triphosphate = DNA(n+1) + diphosphate</text>
        <dbReference type="Rhea" id="RHEA:22508"/>
        <dbReference type="Rhea" id="RHEA-COMP:17339"/>
        <dbReference type="Rhea" id="RHEA-COMP:17340"/>
        <dbReference type="ChEBI" id="CHEBI:33019"/>
        <dbReference type="ChEBI" id="CHEBI:61560"/>
        <dbReference type="ChEBI" id="CHEBI:173112"/>
        <dbReference type="EC" id="2.7.7.7"/>
    </reaction>
</comment>
<evidence type="ECO:0000313" key="12">
    <source>
        <dbReference type="Proteomes" id="UP001059576"/>
    </source>
</evidence>
<sequence>MVKNKTDNNQNTEHINLYRKYRPRKFKEVKGQDNIVTALTNSLINKKHGHAYLFSGPRGVGKTSVAKIFASALNCIHRNSDDPEPCENCIENVNNSLNIVEFDGASNNTVDDMRDLIEKASNAPFEGDYKIYIIDEMHMLSNHAFNSLLKILEEPPKHIVFILATTDPQKIPSTILSRLIRFNFKLMSQKVIVSQLKYIFDKEKITYENQVLEHIARLSTGGMRDALSIADHAISLGNRNIKLDELVHAFSIVSNDNLIAIINHIKEKNKKELIALLEDLHQAGIETEKLIYNLIDVLKDFVVYKATNRTGLLNVLLKEQLETFKIDFDEARTYVFELYSILKKLYYIENTFEYLEMKLLEISLGLPEKQEVSKSVDSLKKFINNTEQKNDIIQEKSTKITEKYKNTDIEKSINIQGSINFPEPPEMPEIPNVKIPNLLKESNSKKTKPLVDEEQKPTQSTTESKPKTKFVSRNKKSDINKYSLEDYTSLFLQRDKNLKTSDEAKFSSIEYIVYSDFTATDQAQFTENELHLVQQSLAKCKIVFSSEKFLLLTSDSERALSHVDEQVKKLCINLLIYKVFKEYRYIYLIDREFQQQLLDYIKDVANGKVPKPKKHEILKADFVIKFLEKEKKEMDEIFSNTMLLKKFQRRKDEH</sequence>
<evidence type="ECO:0000256" key="4">
    <source>
        <dbReference type="ARBA" id="ARBA00022833"/>
    </source>
</evidence>
<evidence type="ECO:0000259" key="10">
    <source>
        <dbReference type="SMART" id="SM00382"/>
    </source>
</evidence>
<dbReference type="RefSeq" id="WP_129722014.1">
    <property type="nucleotide sequence ID" value="NZ_CP101808.1"/>
</dbReference>
<dbReference type="PANTHER" id="PTHR11669:SF0">
    <property type="entry name" value="PROTEIN STICHEL-LIKE 2"/>
    <property type="match status" value="1"/>
</dbReference>
<keyword evidence="8 11" id="KW-0548">Nucleotidyltransferase</keyword>
<comment type="similarity">
    <text evidence="1 8">Belongs to the DnaX/STICHEL family.</text>
</comment>
<dbReference type="CDD" id="cd18137">
    <property type="entry name" value="HLD_clamp_pol_III_gamma_tau"/>
    <property type="match status" value="1"/>
</dbReference>
<comment type="function">
    <text evidence="8">DNA polymerase III is a complex, multichain enzyme responsible for most of the replicative synthesis in bacteria. This DNA polymerase also exhibits 3' to 5' exonuclease activity.</text>
</comment>
<dbReference type="Pfam" id="PF22608">
    <property type="entry name" value="DNAX_ATPase_lid"/>
    <property type="match status" value="1"/>
</dbReference>
<keyword evidence="8" id="KW-0235">DNA replication</keyword>
<evidence type="ECO:0000256" key="1">
    <source>
        <dbReference type="ARBA" id="ARBA00006360"/>
    </source>
</evidence>
<dbReference type="Proteomes" id="UP001059576">
    <property type="component" value="Chromosome"/>
</dbReference>
<dbReference type="InterPro" id="IPR050238">
    <property type="entry name" value="DNA_Rep/Repair_Clamp_Loader"/>
</dbReference>
<dbReference type="CDD" id="cd00009">
    <property type="entry name" value="AAA"/>
    <property type="match status" value="1"/>
</dbReference>
<dbReference type="Pfam" id="PF13177">
    <property type="entry name" value="DNA_pol3_delta2"/>
    <property type="match status" value="1"/>
</dbReference>
<dbReference type="NCBIfam" id="TIGR02397">
    <property type="entry name" value="dnaX_nterm"/>
    <property type="match status" value="1"/>
</dbReference>
<evidence type="ECO:0000256" key="5">
    <source>
        <dbReference type="ARBA" id="ARBA00022840"/>
    </source>
</evidence>
<evidence type="ECO:0000313" key="11">
    <source>
        <dbReference type="EMBL" id="UUD37199.1"/>
    </source>
</evidence>
<dbReference type="InterPro" id="IPR045085">
    <property type="entry name" value="HLD_clamp_pol_III_gamma_tau"/>
</dbReference>
<evidence type="ECO:0000256" key="6">
    <source>
        <dbReference type="ARBA" id="ARBA00022932"/>
    </source>
</evidence>
<dbReference type="Gene3D" id="3.40.50.300">
    <property type="entry name" value="P-loop containing nucleotide triphosphate hydrolases"/>
    <property type="match status" value="1"/>
</dbReference>
<dbReference type="SUPFAM" id="SSF48019">
    <property type="entry name" value="post-AAA+ oligomerization domain-like"/>
    <property type="match status" value="1"/>
</dbReference>
<keyword evidence="4" id="KW-0862">Zinc</keyword>
<dbReference type="InterPro" id="IPR027417">
    <property type="entry name" value="P-loop_NTPase"/>
</dbReference>
<organism evidence="11 12">
    <name type="scientific">Mycoplasmopsis equigenitalium</name>
    <dbReference type="NCBI Taxonomy" id="114883"/>
    <lineage>
        <taxon>Bacteria</taxon>
        <taxon>Bacillati</taxon>
        <taxon>Mycoplasmatota</taxon>
        <taxon>Mycoplasmoidales</taxon>
        <taxon>Metamycoplasmataceae</taxon>
        <taxon>Mycoplasmopsis</taxon>
    </lineage>
</organism>
<dbReference type="Gene3D" id="1.10.8.60">
    <property type="match status" value="1"/>
</dbReference>
<dbReference type="PRINTS" id="PR00300">
    <property type="entry name" value="CLPPROTEASEA"/>
</dbReference>
<evidence type="ECO:0000256" key="8">
    <source>
        <dbReference type="RuleBase" id="RU364063"/>
    </source>
</evidence>
<evidence type="ECO:0000256" key="9">
    <source>
        <dbReference type="SAM" id="MobiDB-lite"/>
    </source>
</evidence>
<evidence type="ECO:0000256" key="2">
    <source>
        <dbReference type="ARBA" id="ARBA00022723"/>
    </source>
</evidence>
<dbReference type="EMBL" id="CP101808">
    <property type="protein sequence ID" value="UUD37199.1"/>
    <property type="molecule type" value="Genomic_DNA"/>
</dbReference>
<evidence type="ECO:0000256" key="3">
    <source>
        <dbReference type="ARBA" id="ARBA00022741"/>
    </source>
</evidence>
<gene>
    <name evidence="8 11" type="primary">dnaX</name>
    <name evidence="11" type="ORF">NPA09_01330</name>
</gene>
<name>A0ABY5J1S1_9BACT</name>